<organism evidence="2 3">
    <name type="scientific">Bacillus coahuilensis p1.1.43</name>
    <dbReference type="NCBI Taxonomy" id="1150625"/>
    <lineage>
        <taxon>Bacteria</taxon>
        <taxon>Bacillati</taxon>
        <taxon>Bacillota</taxon>
        <taxon>Bacilli</taxon>
        <taxon>Bacillales</taxon>
        <taxon>Bacillaceae</taxon>
        <taxon>Bacillus</taxon>
    </lineage>
</organism>
<dbReference type="OrthoDB" id="9796171at2"/>
<dbReference type="PANTHER" id="PTHR13355">
    <property type="entry name" value="GLUCOSAMINE 6-PHOSPHATE N-ACETYLTRANSFERASE"/>
    <property type="match status" value="1"/>
</dbReference>
<keyword evidence="2" id="KW-0808">Transferase</keyword>
<accession>A0A147KA34</accession>
<evidence type="ECO:0000259" key="1">
    <source>
        <dbReference type="PROSITE" id="PS51186"/>
    </source>
</evidence>
<keyword evidence="3" id="KW-1185">Reference proteome</keyword>
<comment type="caution">
    <text evidence="2">The sequence shown here is derived from an EMBL/GenBank/DDBJ whole genome shotgun (WGS) entry which is preliminary data.</text>
</comment>
<reference evidence="2 3" key="1">
    <citation type="journal article" date="2016" name="Front. Microbiol.">
        <title>Microevolution Analysis of Bacillus coahuilensis Unveils Differences in Phosphorus Acquisition Strategies and Their Regulation.</title>
        <authorList>
            <person name="Gomez-Lunar Z."/>
            <person name="Hernandez-Gonzalez I."/>
            <person name="Rodriguez-Torres M.D."/>
            <person name="Souza V."/>
            <person name="Olmedo-Alvarez G."/>
        </authorList>
    </citation>
    <scope>NUCLEOTIDE SEQUENCE [LARGE SCALE GENOMIC DNA]</scope>
    <source>
        <strain evidence="3">p1.1.43</strain>
    </source>
</reference>
<evidence type="ECO:0000313" key="3">
    <source>
        <dbReference type="Proteomes" id="UP000074108"/>
    </source>
</evidence>
<dbReference type="EMBL" id="LDYG01000021">
    <property type="protein sequence ID" value="KUP07554.1"/>
    <property type="molecule type" value="Genomic_DNA"/>
</dbReference>
<dbReference type="InterPro" id="IPR000182">
    <property type="entry name" value="GNAT_dom"/>
</dbReference>
<dbReference type="RefSeq" id="WP_010173391.1">
    <property type="nucleotide sequence ID" value="NZ_LDYG01000021.1"/>
</dbReference>
<feature type="domain" description="N-acetyltransferase" evidence="1">
    <location>
        <begin position="1"/>
        <end position="142"/>
    </location>
</feature>
<dbReference type="STRING" id="1150625.Q75_04800"/>
<gene>
    <name evidence="2" type="ORF">Q75_04800</name>
</gene>
<name>A0A147KA34_9BACI</name>
<dbReference type="GO" id="GO:0004343">
    <property type="term" value="F:glucosamine 6-phosphate N-acetyltransferase activity"/>
    <property type="evidence" value="ECO:0007669"/>
    <property type="project" value="TreeGrafter"/>
</dbReference>
<dbReference type="CDD" id="cd04301">
    <property type="entry name" value="NAT_SF"/>
    <property type="match status" value="1"/>
</dbReference>
<dbReference type="Pfam" id="PF13673">
    <property type="entry name" value="Acetyltransf_10"/>
    <property type="match status" value="1"/>
</dbReference>
<dbReference type="AlphaFoldDB" id="A0A147KA34"/>
<dbReference type="SUPFAM" id="SSF55729">
    <property type="entry name" value="Acyl-CoA N-acyltransferases (Nat)"/>
    <property type="match status" value="1"/>
</dbReference>
<dbReference type="Proteomes" id="UP000074108">
    <property type="component" value="Unassembled WGS sequence"/>
</dbReference>
<sequence>MISQLVKNEQQLQDAYSVRKKVFVEEQKVPLELELDEFEESSHHFVIYEGSTPIGAGRFRILGNVGKVERICVLHNFRGRGIGELMMDSIHSFASEQDTIQTLRLHAQVQAIGFYEQLGYKIVSDEFLDAGIPHRTMEKPVS</sequence>
<dbReference type="PROSITE" id="PS51186">
    <property type="entry name" value="GNAT"/>
    <property type="match status" value="1"/>
</dbReference>
<proteinExistence type="predicted"/>
<dbReference type="PATRIC" id="fig|1150625.3.peg.1007"/>
<dbReference type="PANTHER" id="PTHR13355:SF11">
    <property type="entry name" value="GLUCOSAMINE 6-PHOSPHATE N-ACETYLTRANSFERASE"/>
    <property type="match status" value="1"/>
</dbReference>
<dbReference type="Gene3D" id="3.40.630.30">
    <property type="match status" value="1"/>
</dbReference>
<dbReference type="InterPro" id="IPR039143">
    <property type="entry name" value="GNPNAT1-like"/>
</dbReference>
<evidence type="ECO:0000313" key="2">
    <source>
        <dbReference type="EMBL" id="KUP07554.1"/>
    </source>
</evidence>
<dbReference type="InterPro" id="IPR016181">
    <property type="entry name" value="Acyl_CoA_acyltransferase"/>
</dbReference>
<protein>
    <submittedName>
        <fullName evidence="2">Acetyltransferase</fullName>
    </submittedName>
</protein>